<dbReference type="EMBL" id="PGGH01131109">
    <property type="protein sequence ID" value="NIG59808.1"/>
    <property type="molecule type" value="Genomic_DNA"/>
</dbReference>
<dbReference type="Proteomes" id="UP001165941">
    <property type="component" value="Unassembled WGS sequence"/>
</dbReference>
<evidence type="ECO:0000313" key="1">
    <source>
        <dbReference type="EMBL" id="NIG59808.1"/>
    </source>
</evidence>
<evidence type="ECO:0000313" key="2">
    <source>
        <dbReference type="Proteomes" id="UP001165941"/>
    </source>
</evidence>
<organism evidence="1 2">
    <name type="scientific">Pontoporia blainvillei</name>
    <name type="common">Franciscana</name>
    <name type="synonym">Delphinus blainvillei</name>
    <dbReference type="NCBI Taxonomy" id="48723"/>
    <lineage>
        <taxon>Eukaryota</taxon>
        <taxon>Metazoa</taxon>
        <taxon>Chordata</taxon>
        <taxon>Craniata</taxon>
        <taxon>Vertebrata</taxon>
        <taxon>Euteleostomi</taxon>
        <taxon>Mammalia</taxon>
        <taxon>Eutheria</taxon>
        <taxon>Laurasiatheria</taxon>
        <taxon>Artiodactyla</taxon>
        <taxon>Whippomorpha</taxon>
        <taxon>Cetacea</taxon>
        <taxon>Odontoceti</taxon>
        <taxon>Pontoporiidae</taxon>
        <taxon>Pontoporia</taxon>
    </lineage>
</organism>
<gene>
    <name evidence="1" type="ORF">BU61_3392</name>
</gene>
<keyword evidence="2" id="KW-1185">Reference proteome</keyword>
<accession>A0ABX0S598</accession>
<reference evidence="1" key="1">
    <citation type="submission" date="2018-05" db="EMBL/GenBank/DDBJ databases">
        <authorList>
            <person name="Pedro S.L.S."/>
            <person name="Freitas R.C."/>
            <person name="Barreto A.S."/>
            <person name="Lima A.O.S."/>
        </authorList>
    </citation>
    <scope>NUCLEOTIDE SEQUENCE</scope>
    <source>
        <strain evidence="1">BP203</strain>
        <tissue evidence="1">Muscle</tissue>
    </source>
</reference>
<sequence>MSGSGLAAKDPDNSEPLLWNHFTIRTQEHLRKYLMDIHKLRKGAGPVDHVIDKEKIKDFIPNQEPVPTLHIWIMSWCPDLKDCGGLICLAEQRLAALQGLLGSQGLLLCKESLGNVVVITQITGFPPLPGYGWSPPISPPSLASGMGRTLCLLSLDGVSKSHQVGTAFPHRWAKFCVLDCCPAELQSHIRSYSQGEESRDMKVALAFQDC</sequence>
<proteinExistence type="predicted"/>
<comment type="caution">
    <text evidence="1">The sequence shown here is derived from an EMBL/GenBank/DDBJ whole genome shotgun (WGS) entry which is preliminary data.</text>
</comment>
<name>A0ABX0S598_PONBL</name>
<protein>
    <submittedName>
        <fullName evidence="1">Not available</fullName>
    </submittedName>
</protein>